<evidence type="ECO:0000313" key="3">
    <source>
        <dbReference type="Proteomes" id="UP000199451"/>
    </source>
</evidence>
<sequence>MSLWRCAIGDCEARFEDVESAIVHQTNEHERHECQVCGTVVPEGYFAIRHAFDEHTRAEYVRSYDADSSAVRVRESVKDAIEKEVDLRAVVDQLDIEQPV</sequence>
<dbReference type="PROSITE" id="PS00028">
    <property type="entry name" value="ZINC_FINGER_C2H2_1"/>
    <property type="match status" value="1"/>
</dbReference>
<dbReference type="InterPro" id="IPR055987">
    <property type="entry name" value="DUF7565"/>
</dbReference>
<organism evidence="2 3">
    <name type="scientific">Halogranum gelatinilyticum</name>
    <dbReference type="NCBI Taxonomy" id="660521"/>
    <lineage>
        <taxon>Archaea</taxon>
        <taxon>Methanobacteriati</taxon>
        <taxon>Methanobacteriota</taxon>
        <taxon>Stenosarchaea group</taxon>
        <taxon>Halobacteria</taxon>
        <taxon>Halobacteriales</taxon>
        <taxon>Haloferacaceae</taxon>
    </lineage>
</organism>
<protein>
    <recommendedName>
        <fullName evidence="1">C2H2-type domain-containing protein</fullName>
    </recommendedName>
</protein>
<accession>A0A1G9QL40</accession>
<proteinExistence type="predicted"/>
<dbReference type="AlphaFoldDB" id="A0A1G9QL40"/>
<keyword evidence="3" id="KW-1185">Reference proteome</keyword>
<gene>
    <name evidence="2" type="ORF">SAMN04487949_0911</name>
</gene>
<dbReference type="Proteomes" id="UP000199451">
    <property type="component" value="Unassembled WGS sequence"/>
</dbReference>
<dbReference type="RefSeq" id="WP_089694487.1">
    <property type="nucleotide sequence ID" value="NZ_FNHL01000001.1"/>
</dbReference>
<evidence type="ECO:0000313" key="2">
    <source>
        <dbReference type="EMBL" id="SDM11610.1"/>
    </source>
</evidence>
<dbReference type="OrthoDB" id="311125at2157"/>
<dbReference type="Pfam" id="PF24446">
    <property type="entry name" value="DUF7565"/>
    <property type="match status" value="1"/>
</dbReference>
<name>A0A1G9QL40_9EURY</name>
<feature type="domain" description="C2H2-type" evidence="1">
    <location>
        <begin position="6"/>
        <end position="29"/>
    </location>
</feature>
<reference evidence="3" key="1">
    <citation type="submission" date="2016-10" db="EMBL/GenBank/DDBJ databases">
        <authorList>
            <person name="Varghese N."/>
            <person name="Submissions S."/>
        </authorList>
    </citation>
    <scope>NUCLEOTIDE SEQUENCE [LARGE SCALE GENOMIC DNA]</scope>
    <source>
        <strain evidence="3">CGMCC 1.10119</strain>
    </source>
</reference>
<dbReference type="InterPro" id="IPR013087">
    <property type="entry name" value="Znf_C2H2_type"/>
</dbReference>
<evidence type="ECO:0000259" key="1">
    <source>
        <dbReference type="PROSITE" id="PS00028"/>
    </source>
</evidence>
<dbReference type="EMBL" id="FNHL01000001">
    <property type="protein sequence ID" value="SDM11610.1"/>
    <property type="molecule type" value="Genomic_DNA"/>
</dbReference>